<gene>
    <name evidence="1" type="ORF">FYK55_10805</name>
</gene>
<dbReference type="AlphaFoldDB" id="A0A5M6D8K7"/>
<dbReference type="InterPro" id="IPR024486">
    <property type="entry name" value="DUF2617"/>
</dbReference>
<dbReference type="Pfam" id="PF10936">
    <property type="entry name" value="DUF2617"/>
    <property type="match status" value="1"/>
</dbReference>
<protein>
    <submittedName>
        <fullName evidence="1">DUF2617 family protein</fullName>
    </submittedName>
</protein>
<keyword evidence="2" id="KW-1185">Reference proteome</keyword>
<comment type="caution">
    <text evidence="1">The sequence shown here is derived from an EMBL/GenBank/DDBJ whole genome shotgun (WGS) entry which is preliminary data.</text>
</comment>
<organism evidence="1 2">
    <name type="scientific">Roseiconus nitratireducens</name>
    <dbReference type="NCBI Taxonomy" id="2605748"/>
    <lineage>
        <taxon>Bacteria</taxon>
        <taxon>Pseudomonadati</taxon>
        <taxon>Planctomycetota</taxon>
        <taxon>Planctomycetia</taxon>
        <taxon>Pirellulales</taxon>
        <taxon>Pirellulaceae</taxon>
        <taxon>Roseiconus</taxon>
    </lineage>
</organism>
<dbReference type="Proteomes" id="UP000324479">
    <property type="component" value="Unassembled WGS sequence"/>
</dbReference>
<evidence type="ECO:0000313" key="1">
    <source>
        <dbReference type="EMBL" id="KAA5543683.1"/>
    </source>
</evidence>
<reference evidence="1 2" key="1">
    <citation type="submission" date="2019-08" db="EMBL/GenBank/DDBJ databases">
        <authorList>
            <person name="Dhanesh K."/>
            <person name="Kumar G."/>
            <person name="Sasikala C."/>
            <person name="Venkata Ramana C."/>
        </authorList>
    </citation>
    <scope>NUCLEOTIDE SEQUENCE [LARGE SCALE GENOMIC DNA]</scope>
    <source>
        <strain evidence="1 2">JC645</strain>
    </source>
</reference>
<name>A0A5M6D8K7_9BACT</name>
<accession>A0A5M6D8K7</accession>
<sequence>MSVAGVRCFDRPRTCFRRSWNFPVLSVRPKVAELAFHVFSRSLHPELYRVHRARRIERSGYHALVEITNCGHVITWNSTGPSPVTVCEVATSAHQPLPSKRCLISQSLKGSRTEKANCRSGVSYRTHFQLEPVEPDLFFMVQQQLCKQPTEGLLQTFDASGRMALGALSYVNVETRQNSMLVQAIHTFPDDYAIVKVESLFSLPE</sequence>
<proteinExistence type="predicted"/>
<dbReference type="EMBL" id="VWOX01000005">
    <property type="protein sequence ID" value="KAA5543683.1"/>
    <property type="molecule type" value="Genomic_DNA"/>
</dbReference>
<evidence type="ECO:0000313" key="2">
    <source>
        <dbReference type="Proteomes" id="UP000324479"/>
    </source>
</evidence>